<dbReference type="InterPro" id="IPR036411">
    <property type="entry name" value="TorD-like_sf"/>
</dbReference>
<dbReference type="InterPro" id="IPR050289">
    <property type="entry name" value="TorD/DmsD_chaperones"/>
</dbReference>
<evidence type="ECO:0000256" key="2">
    <source>
        <dbReference type="SAM" id="MobiDB-lite"/>
    </source>
</evidence>
<dbReference type="RefSeq" id="WP_139912785.1">
    <property type="nucleotide sequence ID" value="NZ_VEVP01000025.1"/>
</dbReference>
<dbReference type="InterPro" id="IPR020945">
    <property type="entry name" value="DMSO/NO3_reduct_chaperone"/>
</dbReference>
<dbReference type="Gene3D" id="1.10.3480.10">
    <property type="entry name" value="TorD-like"/>
    <property type="match status" value="1"/>
</dbReference>
<dbReference type="SUPFAM" id="SSF89155">
    <property type="entry name" value="TorD-like"/>
    <property type="match status" value="1"/>
</dbReference>
<dbReference type="PANTHER" id="PTHR34227">
    <property type="entry name" value="CHAPERONE PROTEIN YCDY"/>
    <property type="match status" value="1"/>
</dbReference>
<gene>
    <name evidence="3" type="ORF">FIC87_10705</name>
</gene>
<reference evidence="3 4" key="1">
    <citation type="journal article" date="2005" name="Appl. Environ. Microbiol.">
        <title>Intestinal bacterial communities that produce active estrogen-like compounds enterodiol and enterolactone in humans.</title>
        <authorList>
            <person name="Clavel T."/>
            <person name="Henderson G."/>
            <person name="Alpert C.A."/>
            <person name="Philippe C."/>
            <person name="Rigottier-Gois L."/>
            <person name="Dore J."/>
            <person name="Blaut M."/>
        </authorList>
    </citation>
    <scope>NUCLEOTIDE SEQUENCE [LARGE SCALE GENOMIC DNA]</scope>
    <source>
        <strain evidence="3 4">SECO-MT75m2</strain>
    </source>
</reference>
<proteinExistence type="predicted"/>
<keyword evidence="1" id="KW-0143">Chaperone</keyword>
<dbReference type="Proteomes" id="UP000312594">
    <property type="component" value="Unassembled WGS sequence"/>
</dbReference>
<feature type="compositionally biased region" description="Basic and acidic residues" evidence="2">
    <location>
        <begin position="226"/>
        <end position="240"/>
    </location>
</feature>
<dbReference type="EMBL" id="VEVP01000025">
    <property type="protein sequence ID" value="TNU89676.1"/>
    <property type="molecule type" value="Genomic_DNA"/>
</dbReference>
<feature type="region of interest" description="Disordered" evidence="2">
    <location>
        <begin position="225"/>
        <end position="253"/>
    </location>
</feature>
<comment type="caution">
    <text evidence="3">The sequence shown here is derived from an EMBL/GenBank/DDBJ whole genome shotgun (WGS) entry which is preliminary data.</text>
</comment>
<name>A0A5C5BSR3_EGGLN</name>
<dbReference type="AlphaFoldDB" id="A0A5C5BSR3"/>
<dbReference type="Pfam" id="PF02613">
    <property type="entry name" value="Nitrate_red_del"/>
    <property type="match status" value="1"/>
</dbReference>
<sequence length="253" mass="28837">MSHDQETTIADVLRGRMATYQFLSRLFRVEVDQELYDTLVSMRFPTNTGNALVDEGYRMICGYLSQADGTVLTELAVDYVRAFIGSGNDGFSAAYPYESVYTSPKRLMMQDARDEVLVLYRAFGLDKQESWKEGEDHIALELEFEQILCERAIRAYEAGDEDECLKLLLSQRNFLEDHLLAWYPMMAADLQKFPQTDFYKGLGKLTDGFLRNDREFLDAVLSENEADCHPERRPQAEAEGSRAASAETEVEVA</sequence>
<evidence type="ECO:0000313" key="4">
    <source>
        <dbReference type="Proteomes" id="UP000312594"/>
    </source>
</evidence>
<organism evidence="3 4">
    <name type="scientific">Eggerthella lenta</name>
    <name type="common">Eubacterium lentum</name>
    <dbReference type="NCBI Taxonomy" id="84112"/>
    <lineage>
        <taxon>Bacteria</taxon>
        <taxon>Bacillati</taxon>
        <taxon>Actinomycetota</taxon>
        <taxon>Coriobacteriia</taxon>
        <taxon>Eggerthellales</taxon>
        <taxon>Eggerthellaceae</taxon>
        <taxon>Eggerthella</taxon>
    </lineage>
</organism>
<evidence type="ECO:0000256" key="1">
    <source>
        <dbReference type="ARBA" id="ARBA00023186"/>
    </source>
</evidence>
<evidence type="ECO:0000313" key="3">
    <source>
        <dbReference type="EMBL" id="TNU89676.1"/>
    </source>
</evidence>
<accession>A0A5C5BSR3</accession>
<dbReference type="PANTHER" id="PTHR34227:SF1">
    <property type="entry name" value="DIMETHYL SULFOXIDE REDUCTASE CHAPERONE-RELATED"/>
    <property type="match status" value="1"/>
</dbReference>
<protein>
    <submittedName>
        <fullName evidence="3">Molecular chaperone TorD family protein</fullName>
    </submittedName>
</protein>